<proteinExistence type="inferred from homology"/>
<protein>
    <submittedName>
        <fullName evidence="8">Subtilisin-like protein</fullName>
    </submittedName>
</protein>
<dbReference type="EMBL" id="ML978400">
    <property type="protein sequence ID" value="KAF2022957.1"/>
    <property type="molecule type" value="Genomic_DNA"/>
</dbReference>
<dbReference type="InterPro" id="IPR023828">
    <property type="entry name" value="Peptidase_S8_Ser-AS"/>
</dbReference>
<keyword evidence="3 5" id="KW-0378">Hydrolase</keyword>
<accession>A0A9P4GWU8</accession>
<dbReference type="PRINTS" id="PR00723">
    <property type="entry name" value="SUBTILISIN"/>
</dbReference>
<name>A0A9P4GWU8_9PLEO</name>
<dbReference type="InterPro" id="IPR036852">
    <property type="entry name" value="Peptidase_S8/S53_dom_sf"/>
</dbReference>
<evidence type="ECO:0000256" key="5">
    <source>
        <dbReference type="PROSITE-ProRule" id="PRU01240"/>
    </source>
</evidence>
<reference evidence="8" key="1">
    <citation type="journal article" date="2020" name="Stud. Mycol.">
        <title>101 Dothideomycetes genomes: a test case for predicting lifestyles and emergence of pathogens.</title>
        <authorList>
            <person name="Haridas S."/>
            <person name="Albert R."/>
            <person name="Binder M."/>
            <person name="Bloem J."/>
            <person name="Labutti K."/>
            <person name="Salamov A."/>
            <person name="Andreopoulos B."/>
            <person name="Baker S."/>
            <person name="Barry K."/>
            <person name="Bills G."/>
            <person name="Bluhm B."/>
            <person name="Cannon C."/>
            <person name="Castanera R."/>
            <person name="Culley D."/>
            <person name="Daum C."/>
            <person name="Ezra D."/>
            <person name="Gonzalez J."/>
            <person name="Henrissat B."/>
            <person name="Kuo A."/>
            <person name="Liang C."/>
            <person name="Lipzen A."/>
            <person name="Lutzoni F."/>
            <person name="Magnuson J."/>
            <person name="Mondo S."/>
            <person name="Nolan M."/>
            <person name="Ohm R."/>
            <person name="Pangilinan J."/>
            <person name="Park H.-J."/>
            <person name="Ramirez L."/>
            <person name="Alfaro M."/>
            <person name="Sun H."/>
            <person name="Tritt A."/>
            <person name="Yoshinaga Y."/>
            <person name="Zwiers L.-H."/>
            <person name="Turgeon B."/>
            <person name="Goodwin S."/>
            <person name="Spatafora J."/>
            <person name="Crous P."/>
            <person name="Grigoriev I."/>
        </authorList>
    </citation>
    <scope>NUCLEOTIDE SEQUENCE</scope>
    <source>
        <strain evidence="8">CBS 110217</strain>
    </source>
</reference>
<evidence type="ECO:0000256" key="1">
    <source>
        <dbReference type="ARBA" id="ARBA00011073"/>
    </source>
</evidence>
<feature type="active site" description="Charge relay system" evidence="5">
    <location>
        <position position="284"/>
    </location>
</feature>
<dbReference type="InterPro" id="IPR050131">
    <property type="entry name" value="Peptidase_S8_subtilisin-like"/>
</dbReference>
<dbReference type="GO" id="GO:0006508">
    <property type="term" value="P:proteolysis"/>
    <property type="evidence" value="ECO:0007669"/>
    <property type="project" value="UniProtKB-KW"/>
</dbReference>
<feature type="region of interest" description="Disordered" evidence="6">
    <location>
        <begin position="159"/>
        <end position="190"/>
    </location>
</feature>
<evidence type="ECO:0000256" key="2">
    <source>
        <dbReference type="ARBA" id="ARBA00022670"/>
    </source>
</evidence>
<feature type="compositionally biased region" description="Low complexity" evidence="6">
    <location>
        <begin position="167"/>
        <end position="177"/>
    </location>
</feature>
<dbReference type="InterPro" id="IPR000209">
    <property type="entry name" value="Peptidase_S8/S53_dom"/>
</dbReference>
<keyword evidence="2 5" id="KW-0645">Protease</keyword>
<evidence type="ECO:0000259" key="7">
    <source>
        <dbReference type="Pfam" id="PF00082"/>
    </source>
</evidence>
<dbReference type="Pfam" id="PF00082">
    <property type="entry name" value="Peptidase_S8"/>
    <property type="match status" value="1"/>
</dbReference>
<dbReference type="SUPFAM" id="SSF52743">
    <property type="entry name" value="Subtilisin-like"/>
    <property type="match status" value="1"/>
</dbReference>
<dbReference type="AlphaFoldDB" id="A0A9P4GWU8"/>
<dbReference type="Proteomes" id="UP000799777">
    <property type="component" value="Unassembled WGS sequence"/>
</dbReference>
<evidence type="ECO:0000256" key="6">
    <source>
        <dbReference type="SAM" id="MobiDB-lite"/>
    </source>
</evidence>
<organism evidence="8 9">
    <name type="scientific">Setomelanomma holmii</name>
    <dbReference type="NCBI Taxonomy" id="210430"/>
    <lineage>
        <taxon>Eukaryota</taxon>
        <taxon>Fungi</taxon>
        <taxon>Dikarya</taxon>
        <taxon>Ascomycota</taxon>
        <taxon>Pezizomycotina</taxon>
        <taxon>Dothideomycetes</taxon>
        <taxon>Pleosporomycetidae</taxon>
        <taxon>Pleosporales</taxon>
        <taxon>Pleosporineae</taxon>
        <taxon>Phaeosphaeriaceae</taxon>
        <taxon>Setomelanomma</taxon>
    </lineage>
</organism>
<sequence length="575" mass="63751">MRKVSEISGFRVTTVWNCSQYFDSIENHIRDWDLHIKFANTPGAFPVSQPEPYSPRHERAASEPSCTGVQVPQATPNAQAKSSEFSGKNEILSSLATEASVTSTKAIELDVPFDQRGMTTNSQFQSTAVPTIVYIQDAPLPVARRSKSNESLRLNGCDKLKPEHTIGRSSSVGSRSRPFASKGGRIDGESSASTRADLFFKSLEDTAHKILDNYDGYAYNDESSTESPPRKRPYEKVKITVLDTGVAQLARSSSPETIRNSKARIKWRKVDGNDLTHKEDEDGHGTQVASIILQLTPFVQLFVYRIVRQRTDPIDPSLVAAAIEDAVKAGVDIINMSFRWDHEFGDGHDQLCTALRKCSEIDVLVFAATSNGDLESESGMAYPARDDRVIAVDAASSRGEWLPFNPSRDNEFKTHRFTALGGGFRCDYPPQLGTKEGWTRMDGTSAATPIAAGIAALVLEFARQPPLSYASKVAELLKRPEAMREVLAGVVAVKHTKNGEYRHLVPTKLFNSDWEDGDADDWLSFKGQRRRAANSIITILSKKYRYEIVDPMHDRIDYEVARRAIAKHLPKSPGL</sequence>
<dbReference type="GO" id="GO:0004252">
    <property type="term" value="F:serine-type endopeptidase activity"/>
    <property type="evidence" value="ECO:0007669"/>
    <property type="project" value="UniProtKB-UniRule"/>
</dbReference>
<evidence type="ECO:0000256" key="3">
    <source>
        <dbReference type="ARBA" id="ARBA00022801"/>
    </source>
</evidence>
<dbReference type="PROSITE" id="PS00138">
    <property type="entry name" value="SUBTILASE_SER"/>
    <property type="match status" value="1"/>
</dbReference>
<dbReference type="InterPro" id="IPR015500">
    <property type="entry name" value="Peptidase_S8_subtilisin-rel"/>
</dbReference>
<feature type="active site" description="Charge relay system" evidence="5">
    <location>
        <position position="243"/>
    </location>
</feature>
<keyword evidence="4 5" id="KW-0720">Serine protease</keyword>
<feature type="active site" description="Charge relay system" evidence="5">
    <location>
        <position position="445"/>
    </location>
</feature>
<feature type="domain" description="Peptidase S8/S53" evidence="7">
    <location>
        <begin position="236"/>
        <end position="463"/>
    </location>
</feature>
<comment type="similarity">
    <text evidence="1 5">Belongs to the peptidase S8 family.</text>
</comment>
<dbReference type="OrthoDB" id="206201at2759"/>
<keyword evidence="9" id="KW-1185">Reference proteome</keyword>
<comment type="caution">
    <text evidence="8">The sequence shown here is derived from an EMBL/GenBank/DDBJ whole genome shotgun (WGS) entry which is preliminary data.</text>
</comment>
<dbReference type="PANTHER" id="PTHR43806">
    <property type="entry name" value="PEPTIDASE S8"/>
    <property type="match status" value="1"/>
</dbReference>
<dbReference type="Gene3D" id="3.40.50.200">
    <property type="entry name" value="Peptidase S8/S53 domain"/>
    <property type="match status" value="1"/>
</dbReference>
<gene>
    <name evidence="8" type="ORF">EK21DRAFT_119212</name>
</gene>
<dbReference type="PANTHER" id="PTHR43806:SF11">
    <property type="entry name" value="CEREVISIN-RELATED"/>
    <property type="match status" value="1"/>
</dbReference>
<evidence type="ECO:0000313" key="9">
    <source>
        <dbReference type="Proteomes" id="UP000799777"/>
    </source>
</evidence>
<evidence type="ECO:0000313" key="8">
    <source>
        <dbReference type="EMBL" id="KAF2022957.1"/>
    </source>
</evidence>
<evidence type="ECO:0000256" key="4">
    <source>
        <dbReference type="ARBA" id="ARBA00022825"/>
    </source>
</evidence>
<dbReference type="PROSITE" id="PS51892">
    <property type="entry name" value="SUBTILASE"/>
    <property type="match status" value="1"/>
</dbReference>
<dbReference type="CDD" id="cd00306">
    <property type="entry name" value="Peptidases_S8_S53"/>
    <property type="match status" value="1"/>
</dbReference>